<comment type="caution">
    <text evidence="4">The sequence shown here is derived from an EMBL/GenBank/DDBJ whole genome shotgun (WGS) entry which is preliminary data.</text>
</comment>
<dbReference type="InterPro" id="IPR002477">
    <property type="entry name" value="Peptidoglycan-bd-like"/>
</dbReference>
<gene>
    <name evidence="4" type="ORF">ACFOW6_10710</name>
</gene>
<protein>
    <submittedName>
        <fullName evidence="4">Peptidoglycan-binding protein</fullName>
    </submittedName>
</protein>
<keyword evidence="5" id="KW-1185">Reference proteome</keyword>
<keyword evidence="2" id="KW-0732">Signal</keyword>
<evidence type="ECO:0000313" key="5">
    <source>
        <dbReference type="Proteomes" id="UP001595799"/>
    </source>
</evidence>
<dbReference type="RefSeq" id="WP_382422363.1">
    <property type="nucleotide sequence ID" value="NZ_JBHSCW010000005.1"/>
</dbReference>
<feature type="chain" id="PRO_5047146016" evidence="2">
    <location>
        <begin position="27"/>
        <end position="514"/>
    </location>
</feature>
<reference evidence="5" key="1">
    <citation type="journal article" date="2019" name="Int. J. Syst. Evol. Microbiol.">
        <title>The Global Catalogue of Microorganisms (GCM) 10K type strain sequencing project: providing services to taxonomists for standard genome sequencing and annotation.</title>
        <authorList>
            <consortium name="The Broad Institute Genomics Platform"/>
            <consortium name="The Broad Institute Genome Sequencing Center for Infectious Disease"/>
            <person name="Wu L."/>
            <person name="Ma J."/>
        </authorList>
    </citation>
    <scope>NUCLEOTIDE SEQUENCE [LARGE SCALE GENOMIC DNA]</scope>
    <source>
        <strain evidence="5">CECT 8472</strain>
    </source>
</reference>
<dbReference type="InterPro" id="IPR036365">
    <property type="entry name" value="PGBD-like_sf"/>
</dbReference>
<feature type="region of interest" description="Disordered" evidence="1">
    <location>
        <begin position="273"/>
        <end position="301"/>
    </location>
</feature>
<dbReference type="Proteomes" id="UP001595799">
    <property type="component" value="Unassembled WGS sequence"/>
</dbReference>
<name>A0ABV8UL55_9PROT</name>
<evidence type="ECO:0000256" key="1">
    <source>
        <dbReference type="SAM" id="MobiDB-lite"/>
    </source>
</evidence>
<sequence>MTPKGYSTALAAVLLASTALPGAAFAASERAGTLAGTALAGTAMERGSLGAQPASDRAGIVQIAQSRDVREIQTHLNRLGYEAGPEDGLMGSRTRSAIRAYQDDEGLLVTGQPSQSLLNHVEESVEERFGSVEEPEEETGASDTDGDTEMIAAIQSELRQRDYRIPAVSGEMDAATREAIRAYERDRGYLVTGRATEELLEDLRADDNREDSDDLTSRDIADVQQALNDRGYDAGPADGVLGPKTRTAIRTYQSDADMDPTGRVSAELLARLEGDAPDEEEADDGEDEANWDEVEEDEEDDGRVEFATLLSDDFADGNYTANPEWRVATGDFSVRNGGLTSRKVQPREESVQGTGMELLGSVLERELGIRLPSQGDAAAAHTTVSIPDSFRISTELSGRDFAGGQLNIGPYRGRQLGNGYRLVYLEGNAEPLALLRITDDDQLVLDSTSLSLSDDQTLSLDWQRQDNGLMTVSSNGDVLLQARDRAFSGGFDGVSLINAGGEWTLHSVTVEGPE</sequence>
<dbReference type="EMBL" id="JBHSCW010000005">
    <property type="protein sequence ID" value="MFC4352013.1"/>
    <property type="molecule type" value="Genomic_DNA"/>
</dbReference>
<dbReference type="Pfam" id="PF01471">
    <property type="entry name" value="PG_binding_1"/>
    <property type="match status" value="3"/>
</dbReference>
<feature type="domain" description="Peptidoglycan binding-like" evidence="3">
    <location>
        <begin position="150"/>
        <end position="201"/>
    </location>
</feature>
<organism evidence="4 5">
    <name type="scientific">Fodinicurvata halophila</name>
    <dbReference type="NCBI Taxonomy" id="1419723"/>
    <lineage>
        <taxon>Bacteria</taxon>
        <taxon>Pseudomonadati</taxon>
        <taxon>Pseudomonadota</taxon>
        <taxon>Alphaproteobacteria</taxon>
        <taxon>Rhodospirillales</taxon>
        <taxon>Rhodovibrionaceae</taxon>
        <taxon>Fodinicurvata</taxon>
    </lineage>
</organism>
<accession>A0ABV8UL55</accession>
<evidence type="ECO:0000256" key="2">
    <source>
        <dbReference type="SAM" id="SignalP"/>
    </source>
</evidence>
<feature type="domain" description="Peptidoglycan binding-like" evidence="3">
    <location>
        <begin position="218"/>
        <end position="272"/>
    </location>
</feature>
<dbReference type="InterPro" id="IPR036366">
    <property type="entry name" value="PGBDSf"/>
</dbReference>
<feature type="compositionally biased region" description="Acidic residues" evidence="1">
    <location>
        <begin position="275"/>
        <end position="301"/>
    </location>
</feature>
<feature type="domain" description="Peptidoglycan binding-like" evidence="3">
    <location>
        <begin position="67"/>
        <end position="118"/>
    </location>
</feature>
<proteinExistence type="predicted"/>
<feature type="signal peptide" evidence="2">
    <location>
        <begin position="1"/>
        <end position="26"/>
    </location>
</feature>
<dbReference type="Gene3D" id="1.10.101.10">
    <property type="entry name" value="PGBD-like superfamily/PGBD"/>
    <property type="match status" value="3"/>
</dbReference>
<evidence type="ECO:0000259" key="3">
    <source>
        <dbReference type="Pfam" id="PF01471"/>
    </source>
</evidence>
<dbReference type="SUPFAM" id="SSF47090">
    <property type="entry name" value="PGBD-like"/>
    <property type="match status" value="3"/>
</dbReference>
<evidence type="ECO:0000313" key="4">
    <source>
        <dbReference type="EMBL" id="MFC4352013.1"/>
    </source>
</evidence>